<comment type="similarity">
    <text evidence="1">Belongs to the histidine acid phosphatase family.</text>
</comment>
<dbReference type="PANTHER" id="PTHR11567:SF110">
    <property type="entry name" value="2-PHOSPHOXYLOSE PHOSPHATASE 1"/>
    <property type="match status" value="1"/>
</dbReference>
<dbReference type="AlphaFoldDB" id="A0A250WUK5"/>
<dbReference type="OrthoDB" id="258392at2759"/>
<feature type="signal peptide" evidence="5">
    <location>
        <begin position="1"/>
        <end position="20"/>
    </location>
</feature>
<feature type="transmembrane region" description="Helical" evidence="4">
    <location>
        <begin position="502"/>
        <end position="528"/>
    </location>
</feature>
<dbReference type="InterPro" id="IPR029033">
    <property type="entry name" value="His_PPase_superfam"/>
</dbReference>
<dbReference type="GO" id="GO:0016791">
    <property type="term" value="F:phosphatase activity"/>
    <property type="evidence" value="ECO:0007669"/>
    <property type="project" value="TreeGrafter"/>
</dbReference>
<dbReference type="Proteomes" id="UP000232323">
    <property type="component" value="Unassembled WGS sequence"/>
</dbReference>
<keyword evidence="4" id="KW-0812">Transmembrane</keyword>
<dbReference type="EMBL" id="BEGY01000008">
    <property type="protein sequence ID" value="GAX74513.1"/>
    <property type="molecule type" value="Genomic_DNA"/>
</dbReference>
<dbReference type="InterPro" id="IPR050645">
    <property type="entry name" value="Histidine_acid_phosphatase"/>
</dbReference>
<keyword evidence="2" id="KW-0378">Hydrolase</keyword>
<gene>
    <name evidence="6" type="ORF">CEUSTIGMA_g1962.t1</name>
</gene>
<evidence type="ECO:0000313" key="7">
    <source>
        <dbReference type="Proteomes" id="UP000232323"/>
    </source>
</evidence>
<dbReference type="SUPFAM" id="SSF53254">
    <property type="entry name" value="Phosphoglycerate mutase-like"/>
    <property type="match status" value="1"/>
</dbReference>
<sequence>MGYVLLVLLFLTSCLIATDATVAMLFSVQRHGARLLLPENPYLNDSDAQGGPALLPQGQRQCYNAGLNYYSRYISNSTCGSSTPSTCLLRWFPSGSTGGNTYGVINTSGVGFNSYNTEIRSSGLDRTIQSAISFSSGIFNEPMNATSTSFLPLDQQVVPVFSDVDSNDDTIRAYTKCPTYDNILSNWYNSTEFLNKSAATQSFRNNIAVQLANFSAAAAAINTSLINWFNVFDAFNVWRTFGLGNPLPDISAADYLTMTDLAYWLEISKMRSTFTGSLLGGVILTQLYQYTLATLSTMLNGRQGGSAQQANATSPGLSYYQLIINSAHYNTQLGLMGAMGLDVYPQAVEALATAYPGGSWLATGIYPSPNGVIPKLPTLAAVMVWELFVPSVIGNGTTPYAWSGDLSELAMRLVIQDGPDKNYTVVPMPCSANGDAAAQLAGPGACTIPNFLTFLESKMYTQAQWCTACANTQVDYCSSLSYQIQLNQTLSTCNSGGGHPTWAVMVAAVVSGVGMAIVCCTAFLLWNYREQLFHKGQRGALVMKGSSKGVQDEEMVPAAAKEHQTSVRKEATGAPVSPHAVNLQI</sequence>
<comment type="caution">
    <text evidence="6">The sequence shown here is derived from an EMBL/GenBank/DDBJ whole genome shotgun (WGS) entry which is preliminary data.</text>
</comment>
<dbReference type="STRING" id="1157962.A0A250WUK5"/>
<dbReference type="Pfam" id="PF00328">
    <property type="entry name" value="His_Phos_2"/>
    <property type="match status" value="1"/>
</dbReference>
<dbReference type="PANTHER" id="PTHR11567">
    <property type="entry name" value="ACID PHOSPHATASE-RELATED"/>
    <property type="match status" value="1"/>
</dbReference>
<accession>A0A250WUK5</accession>
<keyword evidence="7" id="KW-1185">Reference proteome</keyword>
<organism evidence="6 7">
    <name type="scientific">Chlamydomonas eustigma</name>
    <dbReference type="NCBI Taxonomy" id="1157962"/>
    <lineage>
        <taxon>Eukaryota</taxon>
        <taxon>Viridiplantae</taxon>
        <taxon>Chlorophyta</taxon>
        <taxon>core chlorophytes</taxon>
        <taxon>Chlorophyceae</taxon>
        <taxon>CS clade</taxon>
        <taxon>Chlamydomonadales</taxon>
        <taxon>Chlamydomonadaceae</taxon>
        <taxon>Chlamydomonas</taxon>
    </lineage>
</organism>
<evidence type="ECO:0000256" key="5">
    <source>
        <dbReference type="SAM" id="SignalP"/>
    </source>
</evidence>
<reference evidence="6 7" key="1">
    <citation type="submission" date="2017-08" db="EMBL/GenBank/DDBJ databases">
        <title>Acidophilic green algal genome provides insights into adaptation to an acidic environment.</title>
        <authorList>
            <person name="Hirooka S."/>
            <person name="Hirose Y."/>
            <person name="Kanesaki Y."/>
            <person name="Higuchi S."/>
            <person name="Fujiwara T."/>
            <person name="Onuma R."/>
            <person name="Era A."/>
            <person name="Ohbayashi R."/>
            <person name="Uzuka A."/>
            <person name="Nozaki H."/>
            <person name="Yoshikawa H."/>
            <person name="Miyagishima S.Y."/>
        </authorList>
    </citation>
    <scope>NUCLEOTIDE SEQUENCE [LARGE SCALE GENOMIC DNA]</scope>
    <source>
        <strain evidence="6 7">NIES-2499</strain>
    </source>
</reference>
<evidence type="ECO:0000313" key="6">
    <source>
        <dbReference type="EMBL" id="GAX74513.1"/>
    </source>
</evidence>
<keyword evidence="5" id="KW-0732">Signal</keyword>
<proteinExistence type="inferred from homology"/>
<protein>
    <recommendedName>
        <fullName evidence="8">Membrane-associated protein</fullName>
    </recommendedName>
</protein>
<feature type="region of interest" description="Disordered" evidence="3">
    <location>
        <begin position="563"/>
        <end position="585"/>
    </location>
</feature>
<dbReference type="InterPro" id="IPR000560">
    <property type="entry name" value="His_Pase_clade-2"/>
</dbReference>
<name>A0A250WUK5_9CHLO</name>
<keyword evidence="4" id="KW-1133">Transmembrane helix</keyword>
<keyword evidence="4" id="KW-0472">Membrane</keyword>
<evidence type="ECO:0000256" key="3">
    <source>
        <dbReference type="SAM" id="MobiDB-lite"/>
    </source>
</evidence>
<feature type="chain" id="PRO_5012783982" description="Membrane-associated protein" evidence="5">
    <location>
        <begin position="21"/>
        <end position="585"/>
    </location>
</feature>
<evidence type="ECO:0000256" key="4">
    <source>
        <dbReference type="SAM" id="Phobius"/>
    </source>
</evidence>
<dbReference type="Gene3D" id="3.40.50.1240">
    <property type="entry name" value="Phosphoglycerate mutase-like"/>
    <property type="match status" value="1"/>
</dbReference>
<evidence type="ECO:0000256" key="1">
    <source>
        <dbReference type="ARBA" id="ARBA00005375"/>
    </source>
</evidence>
<evidence type="ECO:0008006" key="8">
    <source>
        <dbReference type="Google" id="ProtNLM"/>
    </source>
</evidence>
<evidence type="ECO:0000256" key="2">
    <source>
        <dbReference type="ARBA" id="ARBA00022801"/>
    </source>
</evidence>